<name>A0A7R8WAE6_9CRUS</name>
<dbReference type="Gene3D" id="3.20.20.370">
    <property type="entry name" value="Glycoside hydrolase/deacetylase"/>
    <property type="match status" value="2"/>
</dbReference>
<dbReference type="PANTHER" id="PTHR45985">
    <property type="match status" value="1"/>
</dbReference>
<sequence>MLFWSFWLLVLSMAGHGNALMDPICADDLNCFLPDCKCAGTDPPNDFYGIPIEGDDLPQIVLLSFDDAIREDLFLDYYSKLFNGTFKNPNGCPISGTFFVSHESTDYVRVHQLREWNCEIATHSFTHQPPASLWAQLDYDEFRMEMSEVRQTFARFGQIEEDLIVGARPANFSQAMALLEENFNRRYTSNKGPLGLYTHASWFMGEWTHNFDALVQFIQNILALPGQDVFIISISQLITYLKDPQLLSIVSSGSIYPEWCPATPNLPSCTPPGNRCQYGQIYMNSCVDCPPNYPGVGNPLGN</sequence>
<protein>
    <submittedName>
        <fullName evidence="1">Uncharacterized protein</fullName>
    </submittedName>
</protein>
<proteinExistence type="predicted"/>
<gene>
    <name evidence="1" type="ORF">CTOB1V02_LOCUS5848</name>
</gene>
<dbReference type="EMBL" id="OB661321">
    <property type="protein sequence ID" value="CAD7227955.1"/>
    <property type="molecule type" value="Genomic_DNA"/>
</dbReference>
<dbReference type="PANTHER" id="PTHR45985:SF8">
    <property type="entry name" value="CHITIN DEACETYLASE-LIKE 9, ISOFORM A"/>
    <property type="match status" value="1"/>
</dbReference>
<reference evidence="1" key="1">
    <citation type="submission" date="2020-11" db="EMBL/GenBank/DDBJ databases">
        <authorList>
            <person name="Tran Van P."/>
        </authorList>
    </citation>
    <scope>NUCLEOTIDE SEQUENCE</scope>
</reference>
<dbReference type="OrthoDB" id="504708at2759"/>
<dbReference type="SUPFAM" id="SSF88713">
    <property type="entry name" value="Glycoside hydrolase/deacetylase"/>
    <property type="match status" value="1"/>
</dbReference>
<organism evidence="1">
    <name type="scientific">Cyprideis torosa</name>
    <dbReference type="NCBI Taxonomy" id="163714"/>
    <lineage>
        <taxon>Eukaryota</taxon>
        <taxon>Metazoa</taxon>
        <taxon>Ecdysozoa</taxon>
        <taxon>Arthropoda</taxon>
        <taxon>Crustacea</taxon>
        <taxon>Oligostraca</taxon>
        <taxon>Ostracoda</taxon>
        <taxon>Podocopa</taxon>
        <taxon>Podocopida</taxon>
        <taxon>Cytherocopina</taxon>
        <taxon>Cytheroidea</taxon>
        <taxon>Cytherideidae</taxon>
        <taxon>Cyprideis</taxon>
    </lineage>
</organism>
<dbReference type="AlphaFoldDB" id="A0A7R8WAE6"/>
<evidence type="ECO:0000313" key="1">
    <source>
        <dbReference type="EMBL" id="CAD7227955.1"/>
    </source>
</evidence>
<dbReference type="GO" id="GO:0005975">
    <property type="term" value="P:carbohydrate metabolic process"/>
    <property type="evidence" value="ECO:0007669"/>
    <property type="project" value="InterPro"/>
</dbReference>
<dbReference type="InterPro" id="IPR052740">
    <property type="entry name" value="CE4"/>
</dbReference>
<accession>A0A7R8WAE6</accession>
<dbReference type="InterPro" id="IPR011330">
    <property type="entry name" value="Glyco_hydro/deAcase_b/a-brl"/>
</dbReference>